<dbReference type="AlphaFoldDB" id="A0A438HY35"/>
<dbReference type="EMBL" id="QGNW01002616">
    <property type="protein sequence ID" value="RVW14588.1"/>
    <property type="molecule type" value="Genomic_DNA"/>
</dbReference>
<accession>A0A438HY35</accession>
<comment type="caution">
    <text evidence="2">The sequence shown here is derived from an EMBL/GenBank/DDBJ whole genome shotgun (WGS) entry which is preliminary data.</text>
</comment>
<proteinExistence type="predicted"/>
<gene>
    <name evidence="2" type="ORF">CK203_045483</name>
    <name evidence="1" type="ORF">CK203_083900</name>
</gene>
<evidence type="ECO:0000313" key="1">
    <source>
        <dbReference type="EMBL" id="RVW14588.1"/>
    </source>
</evidence>
<sequence length="58" mass="6502">MTSVKSSRSRTVAAPRENGGAKFEENLNVFKTDHFDADSYLQSKCSLNEKVIVLFGMF</sequence>
<evidence type="ECO:0000313" key="2">
    <source>
        <dbReference type="EMBL" id="RVW89371.1"/>
    </source>
</evidence>
<dbReference type="EMBL" id="QGNW01000165">
    <property type="protein sequence ID" value="RVW89371.1"/>
    <property type="molecule type" value="Genomic_DNA"/>
</dbReference>
<name>A0A438HY35_VITVI</name>
<reference evidence="2 3" key="1">
    <citation type="journal article" date="2018" name="PLoS Genet.">
        <title>Population sequencing reveals clonal diversity and ancestral inbreeding in the grapevine cultivar Chardonnay.</title>
        <authorList>
            <person name="Roach M.J."/>
            <person name="Johnson D.L."/>
            <person name="Bohlmann J."/>
            <person name="van Vuuren H.J."/>
            <person name="Jones S.J."/>
            <person name="Pretorius I.S."/>
            <person name="Schmidt S.A."/>
            <person name="Borneman A.R."/>
        </authorList>
    </citation>
    <scope>NUCLEOTIDE SEQUENCE [LARGE SCALE GENOMIC DNA]</scope>
    <source>
        <strain evidence="3">cv. Chardonnay</strain>
        <strain evidence="2">I10V1</strain>
        <tissue evidence="2">Leaf</tissue>
    </source>
</reference>
<dbReference type="Proteomes" id="UP000288805">
    <property type="component" value="Unassembled WGS sequence"/>
</dbReference>
<organism evidence="2 3">
    <name type="scientific">Vitis vinifera</name>
    <name type="common">Grape</name>
    <dbReference type="NCBI Taxonomy" id="29760"/>
    <lineage>
        <taxon>Eukaryota</taxon>
        <taxon>Viridiplantae</taxon>
        <taxon>Streptophyta</taxon>
        <taxon>Embryophyta</taxon>
        <taxon>Tracheophyta</taxon>
        <taxon>Spermatophyta</taxon>
        <taxon>Magnoliopsida</taxon>
        <taxon>eudicotyledons</taxon>
        <taxon>Gunneridae</taxon>
        <taxon>Pentapetalae</taxon>
        <taxon>rosids</taxon>
        <taxon>Vitales</taxon>
        <taxon>Vitaceae</taxon>
        <taxon>Viteae</taxon>
        <taxon>Vitis</taxon>
    </lineage>
</organism>
<protein>
    <submittedName>
        <fullName evidence="2">Uncharacterized protein</fullName>
    </submittedName>
</protein>
<evidence type="ECO:0000313" key="3">
    <source>
        <dbReference type="Proteomes" id="UP000288805"/>
    </source>
</evidence>